<evidence type="ECO:0000256" key="1">
    <source>
        <dbReference type="ARBA" id="ARBA00022763"/>
    </source>
</evidence>
<sequence>MRVSPTDIGSTGCPRALARKVRQHTVRQAATALTDFTLGPLMAAVDRAEFDGRTDDDVVEELVRTRGIFGRDRPPAHDGLLRWSIEAFRNYRAAWRAHQDTVDGPCPVPVRAPWTISHEQDPVDHRGVHRYDQTCWGRRYRSEDGTHREIWLLGLTAPAAKPGIVTAAAAHVAAFGSSEIADRVRVVLFGATSPIAGPVREWTSEQIRAQAGETVAPRLLEIVDGTARHPGRDCASCIESPSCATLPAADLLPGVAAVPGPRRTVSVTDLRYHRDCPARYHLRRQLHLRDTGLAESPPVMIGRAVDATLRDRHTGRPRRCRPGDPVGEELAALPAEDRRTARAMLAQHTTLCPFPDVDEVRAERHRFVVARDSRLDVVFGGTPDLLYRRAGGWVWRETKTSGHRVRRDRPLLRQFPQLALAVLILSAGAAKRTAVAPRIELEHLRADGCALEELDPGAPVVLAEAREVIGELVGPLLRDTACAPAPGRDCAECEVRRWCTAGAEYLATVRRPAP</sequence>
<organism evidence="5 6">
    <name type="scientific">Amycolatopsis pretoriensis</name>
    <dbReference type="NCBI Taxonomy" id="218821"/>
    <lineage>
        <taxon>Bacteria</taxon>
        <taxon>Bacillati</taxon>
        <taxon>Actinomycetota</taxon>
        <taxon>Actinomycetes</taxon>
        <taxon>Pseudonocardiales</taxon>
        <taxon>Pseudonocardiaceae</taxon>
        <taxon>Amycolatopsis</taxon>
    </lineage>
</organism>
<evidence type="ECO:0000259" key="4">
    <source>
        <dbReference type="Pfam" id="PF12705"/>
    </source>
</evidence>
<dbReference type="STRING" id="218821.SAMN05421837_113207"/>
<dbReference type="AlphaFoldDB" id="A0A1H5RIN6"/>
<keyword evidence="1" id="KW-0227">DNA damage</keyword>
<keyword evidence="2" id="KW-0547">Nucleotide-binding</keyword>
<dbReference type="GO" id="GO:0004386">
    <property type="term" value="F:helicase activity"/>
    <property type="evidence" value="ECO:0007669"/>
    <property type="project" value="UniProtKB-KW"/>
</dbReference>
<dbReference type="Proteomes" id="UP000198878">
    <property type="component" value="Unassembled WGS sequence"/>
</dbReference>
<evidence type="ECO:0000313" key="5">
    <source>
        <dbReference type="EMBL" id="SEF37377.1"/>
    </source>
</evidence>
<dbReference type="GO" id="GO:0006281">
    <property type="term" value="P:DNA repair"/>
    <property type="evidence" value="ECO:0007669"/>
    <property type="project" value="UniProtKB-KW"/>
</dbReference>
<keyword evidence="2" id="KW-0067">ATP-binding</keyword>
<keyword evidence="2" id="KW-0347">Helicase</keyword>
<keyword evidence="6" id="KW-1185">Reference proteome</keyword>
<keyword evidence="3" id="KW-0234">DNA repair</keyword>
<keyword evidence="2" id="KW-0378">Hydrolase</keyword>
<dbReference type="InterPro" id="IPR038726">
    <property type="entry name" value="PDDEXK_AddAB-type"/>
</dbReference>
<evidence type="ECO:0000256" key="2">
    <source>
        <dbReference type="ARBA" id="ARBA00022806"/>
    </source>
</evidence>
<gene>
    <name evidence="5" type="ORF">SAMN05421837_113207</name>
</gene>
<evidence type="ECO:0000256" key="3">
    <source>
        <dbReference type="ARBA" id="ARBA00023204"/>
    </source>
</evidence>
<reference evidence="6" key="1">
    <citation type="submission" date="2016-10" db="EMBL/GenBank/DDBJ databases">
        <authorList>
            <person name="Varghese N."/>
            <person name="Submissions S."/>
        </authorList>
    </citation>
    <scope>NUCLEOTIDE SEQUENCE [LARGE SCALE GENOMIC DNA]</scope>
    <source>
        <strain evidence="6">DSM 44654</strain>
    </source>
</reference>
<dbReference type="Pfam" id="PF12705">
    <property type="entry name" value="PDDEXK_1"/>
    <property type="match status" value="1"/>
</dbReference>
<name>A0A1H5RIN6_9PSEU</name>
<feature type="domain" description="PD-(D/E)XK endonuclease-like" evidence="4">
    <location>
        <begin position="264"/>
        <end position="499"/>
    </location>
</feature>
<protein>
    <submittedName>
        <fullName evidence="5">PD-(D/E)XK nuclease superfamily protein</fullName>
    </submittedName>
</protein>
<dbReference type="EMBL" id="FNUJ01000013">
    <property type="protein sequence ID" value="SEF37377.1"/>
    <property type="molecule type" value="Genomic_DNA"/>
</dbReference>
<evidence type="ECO:0000313" key="6">
    <source>
        <dbReference type="Proteomes" id="UP000198878"/>
    </source>
</evidence>
<proteinExistence type="predicted"/>
<accession>A0A1H5RIN6</accession>
<dbReference type="RefSeq" id="WP_208608486.1">
    <property type="nucleotide sequence ID" value="NZ_FNUJ01000013.1"/>
</dbReference>